<feature type="region of interest" description="Disordered" evidence="2">
    <location>
        <begin position="1"/>
        <end position="22"/>
    </location>
</feature>
<dbReference type="OMA" id="HHEDITI"/>
<gene>
    <name evidence="3" type="ORF">BVRB_8g202030</name>
</gene>
<evidence type="ECO:0000313" key="4">
    <source>
        <dbReference type="Proteomes" id="UP000035740"/>
    </source>
</evidence>
<keyword evidence="4" id="KW-1185">Reference proteome</keyword>
<protein>
    <submittedName>
        <fullName evidence="3">Uncharacterized protein</fullName>
    </submittedName>
</protein>
<name>A0A0J8B9L8_BETVV</name>
<sequence length="459" mass="53140">MVGRGQAKIRQNVGRENGKTPSVADMENIQNVLRDNINVGEIGSTTNSPAHHEDITIDNRLQPLGRDKHKYGSKFASRLQICLNAHEAVDPPPSHANDVDENQPKKVRTKYMHENRQVREESQHNDPNRSQAFTTSAKRKKGKRGKYRSLALERKTRGGQLKLEVNIPDYVLQAVGENARPMVNFCGYVVRTTAFMDAGDWPDVFAKYGDSMWLQVKNKFNIKDSSTHLLRLQAFATDAMQRLYRFWKSRLHSYYKECGDTLEECLQNPPTDFLIESWKACYAKFDDDKFKTESNGNVLPEPDVVWLAEHRNVDSDGVLKWVKDGRSKEIHAQLHQLLKDKDKEPEGDQSRPQTQEEMLLHVLGPKSGYTRGKGTGYRTSAKARLQEQQQQVMQKQQEEQQQIMQKQQDQIMNLQSELEASKKAIDDYKEEQRLYMEAMEKRFEDMITRRSRTLCYDDQ</sequence>
<feature type="compositionally biased region" description="Basic and acidic residues" evidence="2">
    <location>
        <begin position="116"/>
        <end position="127"/>
    </location>
</feature>
<dbReference type="OrthoDB" id="1292058at2759"/>
<feature type="coiled-coil region" evidence="1">
    <location>
        <begin position="378"/>
        <end position="431"/>
    </location>
</feature>
<dbReference type="AlphaFoldDB" id="A0A0J8B9L8"/>
<dbReference type="EMBL" id="KQ090374">
    <property type="protein sequence ID" value="KMS96532.1"/>
    <property type="molecule type" value="Genomic_DNA"/>
</dbReference>
<feature type="compositionally biased region" description="Basic residues" evidence="2">
    <location>
        <begin position="137"/>
        <end position="147"/>
    </location>
</feature>
<proteinExistence type="predicted"/>
<evidence type="ECO:0000256" key="2">
    <source>
        <dbReference type="SAM" id="MobiDB-lite"/>
    </source>
</evidence>
<dbReference type="Proteomes" id="UP000035740">
    <property type="component" value="Unassembled WGS sequence"/>
</dbReference>
<feature type="region of interest" description="Disordered" evidence="2">
    <location>
        <begin position="116"/>
        <end position="149"/>
    </location>
</feature>
<feature type="region of interest" description="Disordered" evidence="2">
    <location>
        <begin position="337"/>
        <end position="356"/>
    </location>
</feature>
<keyword evidence="1" id="KW-0175">Coiled coil</keyword>
<evidence type="ECO:0000256" key="1">
    <source>
        <dbReference type="SAM" id="Coils"/>
    </source>
</evidence>
<dbReference type="PANTHER" id="PTHR33499">
    <property type="entry name" value="OS12G0282400 PROTEIN-RELATED"/>
    <property type="match status" value="1"/>
</dbReference>
<dbReference type="Gramene" id="KMS96532">
    <property type="protein sequence ID" value="KMS96532"/>
    <property type="gene ID" value="BVRB_8g202030"/>
</dbReference>
<organism evidence="3 4">
    <name type="scientific">Beta vulgaris subsp. vulgaris</name>
    <name type="common">Beet</name>
    <dbReference type="NCBI Taxonomy" id="3555"/>
    <lineage>
        <taxon>Eukaryota</taxon>
        <taxon>Viridiplantae</taxon>
        <taxon>Streptophyta</taxon>
        <taxon>Embryophyta</taxon>
        <taxon>Tracheophyta</taxon>
        <taxon>Spermatophyta</taxon>
        <taxon>Magnoliopsida</taxon>
        <taxon>eudicotyledons</taxon>
        <taxon>Gunneridae</taxon>
        <taxon>Pentapetalae</taxon>
        <taxon>Caryophyllales</taxon>
        <taxon>Chenopodiaceae</taxon>
        <taxon>Betoideae</taxon>
        <taxon>Beta</taxon>
    </lineage>
</organism>
<reference evidence="3 4" key="1">
    <citation type="journal article" date="2014" name="Nature">
        <title>The genome of the recently domesticated crop plant sugar beet (Beta vulgaris).</title>
        <authorList>
            <person name="Dohm J.C."/>
            <person name="Minoche A.E."/>
            <person name="Holtgrawe D."/>
            <person name="Capella-Gutierrez S."/>
            <person name="Zakrzewski F."/>
            <person name="Tafer H."/>
            <person name="Rupp O."/>
            <person name="Sorensen T.R."/>
            <person name="Stracke R."/>
            <person name="Reinhardt R."/>
            <person name="Goesmann A."/>
            <person name="Kraft T."/>
            <person name="Schulz B."/>
            <person name="Stadler P.F."/>
            <person name="Schmidt T."/>
            <person name="Gabaldon T."/>
            <person name="Lehrach H."/>
            <person name="Weisshaar B."/>
            <person name="Himmelbauer H."/>
        </authorList>
    </citation>
    <scope>NUCLEOTIDE SEQUENCE [LARGE SCALE GENOMIC DNA]</scope>
    <source>
        <tissue evidence="3">Taproot</tissue>
    </source>
</reference>
<dbReference type="PANTHER" id="PTHR33499:SF11">
    <property type="entry name" value="NO APICAL MERISTEM-ASSOCIATED C-TERMINAL DOMAIN-CONTAINING PROTEIN"/>
    <property type="match status" value="1"/>
</dbReference>
<accession>A0A0J8B9L8</accession>
<evidence type="ECO:0000313" key="3">
    <source>
        <dbReference type="EMBL" id="KMS96532.1"/>
    </source>
</evidence>
<feature type="compositionally biased region" description="Basic and acidic residues" evidence="2">
    <location>
        <begin position="337"/>
        <end position="349"/>
    </location>
</feature>